<comment type="caution">
    <text evidence="1">The sequence shown here is derived from an EMBL/GenBank/DDBJ whole genome shotgun (WGS) entry which is preliminary data.</text>
</comment>
<gene>
    <name evidence="1" type="ORF">Y1Q_0018555</name>
</gene>
<sequence length="74" mass="8476">MGDPTTKQKEAQRTRIKVWIKVLLHPRELDTLLAEVTTTQPPDVKMKAYEVTRGLESCSQQLHGTSDKFHQTVE</sequence>
<proteinExistence type="predicted"/>
<protein>
    <submittedName>
        <fullName evidence="1">Uncharacterized protein</fullName>
    </submittedName>
</protein>
<evidence type="ECO:0000313" key="2">
    <source>
        <dbReference type="Proteomes" id="UP000050525"/>
    </source>
</evidence>
<name>A0A151PGX4_ALLMI</name>
<dbReference type="Proteomes" id="UP000050525">
    <property type="component" value="Unassembled WGS sequence"/>
</dbReference>
<dbReference type="AlphaFoldDB" id="A0A151PGX4"/>
<reference evidence="1 2" key="1">
    <citation type="journal article" date="2012" name="Genome Biol.">
        <title>Sequencing three crocodilian genomes to illuminate the evolution of archosaurs and amniotes.</title>
        <authorList>
            <person name="St John J.A."/>
            <person name="Braun E.L."/>
            <person name="Isberg S.R."/>
            <person name="Miles L.G."/>
            <person name="Chong A.Y."/>
            <person name="Gongora J."/>
            <person name="Dalzell P."/>
            <person name="Moran C."/>
            <person name="Bed'hom B."/>
            <person name="Abzhanov A."/>
            <person name="Burgess S.C."/>
            <person name="Cooksey A.M."/>
            <person name="Castoe T.A."/>
            <person name="Crawford N.G."/>
            <person name="Densmore L.D."/>
            <person name="Drew J.C."/>
            <person name="Edwards S.V."/>
            <person name="Faircloth B.C."/>
            <person name="Fujita M.K."/>
            <person name="Greenwold M.J."/>
            <person name="Hoffmann F.G."/>
            <person name="Howard J.M."/>
            <person name="Iguchi T."/>
            <person name="Janes D.E."/>
            <person name="Khan S.Y."/>
            <person name="Kohno S."/>
            <person name="de Koning A.J."/>
            <person name="Lance S.L."/>
            <person name="McCarthy F.M."/>
            <person name="McCormack J.E."/>
            <person name="Merchant M.E."/>
            <person name="Peterson D.G."/>
            <person name="Pollock D.D."/>
            <person name="Pourmand N."/>
            <person name="Raney B.J."/>
            <person name="Roessler K.A."/>
            <person name="Sanford J.R."/>
            <person name="Sawyer R.H."/>
            <person name="Schmidt C.J."/>
            <person name="Triplett E.W."/>
            <person name="Tuberville T.D."/>
            <person name="Venegas-Anaya M."/>
            <person name="Howard J.T."/>
            <person name="Jarvis E.D."/>
            <person name="Guillette L.J.Jr."/>
            <person name="Glenn T.C."/>
            <person name="Green R.E."/>
            <person name="Ray D.A."/>
        </authorList>
    </citation>
    <scope>NUCLEOTIDE SEQUENCE [LARGE SCALE GENOMIC DNA]</scope>
    <source>
        <strain evidence="1">KSC_2009_1</strain>
    </source>
</reference>
<accession>A0A151PGX4</accession>
<evidence type="ECO:0000313" key="1">
    <source>
        <dbReference type="EMBL" id="KYO48253.1"/>
    </source>
</evidence>
<organism evidence="1 2">
    <name type="scientific">Alligator mississippiensis</name>
    <name type="common">American alligator</name>
    <dbReference type="NCBI Taxonomy" id="8496"/>
    <lineage>
        <taxon>Eukaryota</taxon>
        <taxon>Metazoa</taxon>
        <taxon>Chordata</taxon>
        <taxon>Craniata</taxon>
        <taxon>Vertebrata</taxon>
        <taxon>Euteleostomi</taxon>
        <taxon>Archelosauria</taxon>
        <taxon>Archosauria</taxon>
        <taxon>Crocodylia</taxon>
        <taxon>Alligatoridae</taxon>
        <taxon>Alligatorinae</taxon>
        <taxon>Alligator</taxon>
    </lineage>
</organism>
<dbReference type="EMBL" id="AKHW03000230">
    <property type="protein sequence ID" value="KYO48253.1"/>
    <property type="molecule type" value="Genomic_DNA"/>
</dbReference>
<keyword evidence="2" id="KW-1185">Reference proteome</keyword>